<name>A0ABY6GPL2_9GAMM</name>
<evidence type="ECO:0000313" key="2">
    <source>
        <dbReference type="Proteomes" id="UP001163255"/>
    </source>
</evidence>
<proteinExistence type="predicted"/>
<dbReference type="InterPro" id="IPR013397">
    <property type="entry name" value="CRISPR-assoc_prot_Csy1"/>
</dbReference>
<protein>
    <submittedName>
        <fullName evidence="1">Type I-F CRISPR-associated protein Csy1</fullName>
    </submittedName>
</protein>
<sequence length="451" mass="51466">MDAITHDDISDAIDDFLNNQLEAKLEPELKKLNKAEPDSDQALKIEDNVQKLRERFSRPVWLGQAATKMANQLKFGTHIAKGVHPDSKGDNVNFRSDEALPEGLVGTQLLTTPELDANGNAAALPLATFFNQDVKGIKLRDLILSDHPALSHAFNNNDTSSDYAQKAFKAALAGEVATPTSFERNKQLLWPLDDAITEDRYQCLIPLHPSSLTHHVQQTINERRFSEANKEARKNRSKKTAEQTPYVSIVNLANTQLGGTKPQNVSLLTSKQGGRNYLLESLPPCYQPQYEFSISKRQRTFFDRQLAYHCYQGLEDLYAVIEAPKSVMPVREQRKQALSTIIGQIMQLAAYVQQHYPAGWSETSALRMHERYWLDPHRAELDEQDSFKEEREKYEWVRPVMEDFSRWLNDQLRKRFEQQAEDFNDAGYAAWLREIEAMVKASQRAQQGAFA</sequence>
<dbReference type="NCBIfam" id="TIGR02564">
    <property type="entry name" value="cas_Csy1"/>
    <property type="match status" value="1"/>
</dbReference>
<dbReference type="EMBL" id="CP103300">
    <property type="protein sequence ID" value="UYM14690.1"/>
    <property type="molecule type" value="Genomic_DNA"/>
</dbReference>
<keyword evidence="2" id="KW-1185">Reference proteome</keyword>
<reference evidence="1" key="1">
    <citation type="submission" date="2022-10" db="EMBL/GenBank/DDBJ databases">
        <title>Completed Genome Sequence of two octocoral isolated bacterium, Endozoicomonas euniceicola EF212T and Endozoicomonas gorgoniicola PS125T.</title>
        <authorList>
            <person name="Chiou Y.-J."/>
            <person name="Chen Y.-H."/>
        </authorList>
    </citation>
    <scope>NUCLEOTIDE SEQUENCE</scope>
    <source>
        <strain evidence="1">EF212</strain>
    </source>
</reference>
<organism evidence="1 2">
    <name type="scientific">Endozoicomonas euniceicola</name>
    <dbReference type="NCBI Taxonomy" id="1234143"/>
    <lineage>
        <taxon>Bacteria</taxon>
        <taxon>Pseudomonadati</taxon>
        <taxon>Pseudomonadota</taxon>
        <taxon>Gammaproteobacteria</taxon>
        <taxon>Oceanospirillales</taxon>
        <taxon>Endozoicomonadaceae</taxon>
        <taxon>Endozoicomonas</taxon>
    </lineage>
</organism>
<accession>A0ABY6GPL2</accession>
<gene>
    <name evidence="1" type="primary">csy1</name>
    <name evidence="1" type="ORF">NX720_17590</name>
</gene>
<evidence type="ECO:0000313" key="1">
    <source>
        <dbReference type="EMBL" id="UYM14690.1"/>
    </source>
</evidence>
<dbReference type="Pfam" id="PF09611">
    <property type="entry name" value="Cas_Csy1"/>
    <property type="match status" value="1"/>
</dbReference>
<dbReference type="Proteomes" id="UP001163255">
    <property type="component" value="Chromosome"/>
</dbReference>
<dbReference type="RefSeq" id="WP_262596314.1">
    <property type="nucleotide sequence ID" value="NZ_CP103300.1"/>
</dbReference>